<gene>
    <name evidence="3" type="ORF">DI549_13420</name>
</gene>
<evidence type="ECO:0000259" key="2">
    <source>
        <dbReference type="PROSITE" id="PS50887"/>
    </source>
</evidence>
<comment type="caution">
    <text evidence="3">The sequence shown here is derived from an EMBL/GenBank/DDBJ whole genome shotgun (WGS) entry which is preliminary data.</text>
</comment>
<evidence type="ECO:0008006" key="5">
    <source>
        <dbReference type="Google" id="ProtNLM"/>
    </source>
</evidence>
<dbReference type="InterPro" id="IPR035965">
    <property type="entry name" value="PAS-like_dom_sf"/>
</dbReference>
<dbReference type="PROSITE" id="PS50887">
    <property type="entry name" value="GGDEF"/>
    <property type="match status" value="1"/>
</dbReference>
<dbReference type="PROSITE" id="PS50883">
    <property type="entry name" value="EAL"/>
    <property type="match status" value="1"/>
</dbReference>
<dbReference type="SMART" id="SM00052">
    <property type="entry name" value="EAL"/>
    <property type="match status" value="1"/>
</dbReference>
<dbReference type="SUPFAM" id="SSF55073">
    <property type="entry name" value="Nucleotide cyclase"/>
    <property type="match status" value="1"/>
</dbReference>
<sequence>MSMSSEAGVPSESSLPECRTEGFDLLRRPVWILDTDTMRKRYANSAARELWRVGPGEEEEFFARDFTPHSAAIQARLRLTLDRVRAGEVFTERWTFYPDGHPFTVDCLMSGVRLADGHIGMLVEATMPEVAPTERRSVEALRHTLVMVTLYDEEGAVLFRNPSAERCFPGEAHRFAAGFAAPGDGLAMWREALAQKAVQDDAFLGTTVSGDYRMITSRGVRWHGIDIRTTTDPVSGRLAILVNERDITDRVQASARSEYLASHDAMTGLVNRSRFSELLDQAVSVPGSAGALVTVDLDNFKEVNDTHGHAAGDAVLREIGARLRSSLRPGDVCARVGGDEFALLLPGFVDGDGLLRRATELDLRLSQLIIDPVSGGAFSMAASFGIACWPQDGANPATLQRNADLALYVAKAETGRRVRRFDMMMRIDADERHQCVEDLVAAIERDAFEVFFQPLVDLASGGLVGFEALLRWRHPTRGLLLPDRFIAAAESVGLMTPIGRLMFARTCAQIRTWLDAGMEPGRVAVNLSANQFRDRQLAEQLTAQVREAGLPPSRIEFEVPETVTLGRSGETVLDTLWKLRQAGFSIALDDFGTGHASLTHLRRLPVDTIKIDRTFVAEMEHSDADRAIVHAVAVLGRELSMHVLAEGIENQGQRAGLEALGCDYGQGFLFGHPMDAAAATEWMTARTAGRGERPNVIALPAARRPSA</sequence>
<dbReference type="InterPro" id="IPR029787">
    <property type="entry name" value="Nucleotide_cyclase"/>
</dbReference>
<accession>A0A2W5QZI4</accession>
<evidence type="ECO:0000313" key="3">
    <source>
        <dbReference type="EMBL" id="PZQ81679.1"/>
    </source>
</evidence>
<dbReference type="SMART" id="SM00267">
    <property type="entry name" value="GGDEF"/>
    <property type="match status" value="1"/>
</dbReference>
<feature type="domain" description="EAL" evidence="1">
    <location>
        <begin position="432"/>
        <end position="687"/>
    </location>
</feature>
<dbReference type="Proteomes" id="UP000248887">
    <property type="component" value="Unassembled WGS sequence"/>
</dbReference>
<dbReference type="Gene3D" id="3.20.20.450">
    <property type="entry name" value="EAL domain"/>
    <property type="match status" value="1"/>
</dbReference>
<feature type="domain" description="GGDEF" evidence="2">
    <location>
        <begin position="288"/>
        <end position="423"/>
    </location>
</feature>
<dbReference type="InterPro" id="IPR000160">
    <property type="entry name" value="GGDEF_dom"/>
</dbReference>
<dbReference type="Pfam" id="PF00563">
    <property type="entry name" value="EAL"/>
    <property type="match status" value="1"/>
</dbReference>
<dbReference type="InterPro" id="IPR035919">
    <property type="entry name" value="EAL_sf"/>
</dbReference>
<dbReference type="CDD" id="cd01949">
    <property type="entry name" value="GGDEF"/>
    <property type="match status" value="1"/>
</dbReference>
<dbReference type="InterPro" id="IPR001633">
    <property type="entry name" value="EAL_dom"/>
</dbReference>
<dbReference type="CDD" id="cd01948">
    <property type="entry name" value="EAL"/>
    <property type="match status" value="1"/>
</dbReference>
<name>A0A2W5QZI4_ANCNO</name>
<protein>
    <recommendedName>
        <fullName evidence="5">Diguanylate cyclase/phosphodiesterase with PAS/PAC sensor(S)</fullName>
    </recommendedName>
</protein>
<dbReference type="InterPro" id="IPR043128">
    <property type="entry name" value="Rev_trsase/Diguanyl_cyclase"/>
</dbReference>
<dbReference type="NCBIfam" id="TIGR00254">
    <property type="entry name" value="GGDEF"/>
    <property type="match status" value="1"/>
</dbReference>
<evidence type="ECO:0000259" key="1">
    <source>
        <dbReference type="PROSITE" id="PS50883"/>
    </source>
</evidence>
<dbReference type="PANTHER" id="PTHR44757:SF2">
    <property type="entry name" value="BIOFILM ARCHITECTURE MAINTENANCE PROTEIN MBAA"/>
    <property type="match status" value="1"/>
</dbReference>
<dbReference type="EMBL" id="QFQD01000041">
    <property type="protein sequence ID" value="PZQ81679.1"/>
    <property type="molecule type" value="Genomic_DNA"/>
</dbReference>
<reference evidence="3 4" key="1">
    <citation type="submission" date="2017-08" db="EMBL/GenBank/DDBJ databases">
        <title>Infants hospitalized years apart are colonized by the same room-sourced microbial strains.</title>
        <authorList>
            <person name="Brooks B."/>
            <person name="Olm M.R."/>
            <person name="Firek B.A."/>
            <person name="Baker R."/>
            <person name="Thomas B.C."/>
            <person name="Morowitz M.J."/>
            <person name="Banfield J.F."/>
        </authorList>
    </citation>
    <scope>NUCLEOTIDE SEQUENCE [LARGE SCALE GENOMIC DNA]</scope>
    <source>
        <strain evidence="3">S2_005_001_R2_27</strain>
    </source>
</reference>
<dbReference type="InterPro" id="IPR052155">
    <property type="entry name" value="Biofilm_reg_signaling"/>
</dbReference>
<dbReference type="SUPFAM" id="SSF55785">
    <property type="entry name" value="PYP-like sensor domain (PAS domain)"/>
    <property type="match status" value="1"/>
</dbReference>
<dbReference type="PANTHER" id="PTHR44757">
    <property type="entry name" value="DIGUANYLATE CYCLASE DGCP"/>
    <property type="match status" value="1"/>
</dbReference>
<evidence type="ECO:0000313" key="4">
    <source>
        <dbReference type="Proteomes" id="UP000248887"/>
    </source>
</evidence>
<organism evidence="3 4">
    <name type="scientific">Ancylobacter novellus</name>
    <name type="common">Thiobacillus novellus</name>
    <dbReference type="NCBI Taxonomy" id="921"/>
    <lineage>
        <taxon>Bacteria</taxon>
        <taxon>Pseudomonadati</taxon>
        <taxon>Pseudomonadota</taxon>
        <taxon>Alphaproteobacteria</taxon>
        <taxon>Hyphomicrobiales</taxon>
        <taxon>Xanthobacteraceae</taxon>
        <taxon>Ancylobacter</taxon>
    </lineage>
</organism>
<dbReference type="Pfam" id="PF00990">
    <property type="entry name" value="GGDEF"/>
    <property type="match status" value="1"/>
</dbReference>
<dbReference type="AlphaFoldDB" id="A0A2W5QZI4"/>
<dbReference type="SUPFAM" id="SSF141868">
    <property type="entry name" value="EAL domain-like"/>
    <property type="match status" value="1"/>
</dbReference>
<dbReference type="Gene3D" id="3.30.70.270">
    <property type="match status" value="1"/>
</dbReference>
<proteinExistence type="predicted"/>